<keyword evidence="2" id="KW-1185">Reference proteome</keyword>
<accession>A0AA36NGE7</accession>
<gene>
    <name evidence="1" type="ORF">EVOR1521_LOCUS28128</name>
</gene>
<organism evidence="1 2">
    <name type="scientific">Effrenium voratum</name>
    <dbReference type="NCBI Taxonomy" id="2562239"/>
    <lineage>
        <taxon>Eukaryota</taxon>
        <taxon>Sar</taxon>
        <taxon>Alveolata</taxon>
        <taxon>Dinophyceae</taxon>
        <taxon>Suessiales</taxon>
        <taxon>Symbiodiniaceae</taxon>
        <taxon>Effrenium</taxon>
    </lineage>
</organism>
<evidence type="ECO:0000313" key="2">
    <source>
        <dbReference type="Proteomes" id="UP001178507"/>
    </source>
</evidence>
<dbReference type="AlphaFoldDB" id="A0AA36NGE7"/>
<protein>
    <submittedName>
        <fullName evidence="1">Uncharacterized protein</fullName>
    </submittedName>
</protein>
<dbReference type="EMBL" id="CAUJNA010003616">
    <property type="protein sequence ID" value="CAJ1406072.1"/>
    <property type="molecule type" value="Genomic_DNA"/>
</dbReference>
<comment type="caution">
    <text evidence="1">The sequence shown here is derived from an EMBL/GenBank/DDBJ whole genome shotgun (WGS) entry which is preliminary data.</text>
</comment>
<sequence length="99" mass="10565">MWHSTQLGQVQVDEMPEGKLSVMSATAAGATPAAVPIPCRSALLGVAAPALLGHVRSLFAHYLQEEEARQRGLPANPGMKAPEVRLALAQLQRLQVDED</sequence>
<dbReference type="Proteomes" id="UP001178507">
    <property type="component" value="Unassembled WGS sequence"/>
</dbReference>
<evidence type="ECO:0000313" key="1">
    <source>
        <dbReference type="EMBL" id="CAJ1406072.1"/>
    </source>
</evidence>
<reference evidence="1" key="1">
    <citation type="submission" date="2023-08" db="EMBL/GenBank/DDBJ databases">
        <authorList>
            <person name="Chen Y."/>
            <person name="Shah S."/>
            <person name="Dougan E. K."/>
            <person name="Thang M."/>
            <person name="Chan C."/>
        </authorList>
    </citation>
    <scope>NUCLEOTIDE SEQUENCE</scope>
</reference>
<proteinExistence type="predicted"/>
<name>A0AA36NGE7_9DINO</name>